<dbReference type="CDD" id="cd00030">
    <property type="entry name" value="C2"/>
    <property type="match status" value="1"/>
</dbReference>
<dbReference type="SUPFAM" id="SSF49562">
    <property type="entry name" value="C2 domain (Calcium/lipid-binding domain, CaLB)"/>
    <property type="match status" value="2"/>
</dbReference>
<dbReference type="GO" id="GO:0005886">
    <property type="term" value="C:plasma membrane"/>
    <property type="evidence" value="ECO:0007669"/>
    <property type="project" value="TreeGrafter"/>
</dbReference>
<dbReference type="GO" id="GO:0017156">
    <property type="term" value="P:calcium-ion regulated exocytosis"/>
    <property type="evidence" value="ECO:0007669"/>
    <property type="project" value="TreeGrafter"/>
</dbReference>
<dbReference type="GO" id="GO:0005509">
    <property type="term" value="F:calcium ion binding"/>
    <property type="evidence" value="ECO:0007669"/>
    <property type="project" value="TreeGrafter"/>
</dbReference>
<evidence type="ECO:0000259" key="3">
    <source>
        <dbReference type="PROSITE" id="PS50004"/>
    </source>
</evidence>
<dbReference type="AlphaFoldDB" id="A0A210QYG0"/>
<evidence type="ECO:0000256" key="1">
    <source>
        <dbReference type="ARBA" id="ARBA00022737"/>
    </source>
</evidence>
<dbReference type="PROSITE" id="PS50004">
    <property type="entry name" value="C2"/>
    <property type="match status" value="2"/>
</dbReference>
<dbReference type="GO" id="GO:0000149">
    <property type="term" value="F:SNARE binding"/>
    <property type="evidence" value="ECO:0007669"/>
    <property type="project" value="TreeGrafter"/>
</dbReference>
<dbReference type="GO" id="GO:0005544">
    <property type="term" value="F:calcium-dependent phospholipid binding"/>
    <property type="evidence" value="ECO:0007669"/>
    <property type="project" value="TreeGrafter"/>
</dbReference>
<protein>
    <submittedName>
        <fullName evidence="4">Synaptotagmin-1</fullName>
    </submittedName>
</protein>
<dbReference type="InterPro" id="IPR000008">
    <property type="entry name" value="C2_dom"/>
</dbReference>
<dbReference type="GO" id="GO:0070382">
    <property type="term" value="C:exocytic vesicle"/>
    <property type="evidence" value="ECO:0007669"/>
    <property type="project" value="TreeGrafter"/>
</dbReference>
<dbReference type="Proteomes" id="UP000242188">
    <property type="component" value="Unassembled WGS sequence"/>
</dbReference>
<feature type="domain" description="C2" evidence="3">
    <location>
        <begin position="227"/>
        <end position="344"/>
    </location>
</feature>
<feature type="compositionally biased region" description="Basic and acidic residues" evidence="2">
    <location>
        <begin position="24"/>
        <end position="33"/>
    </location>
</feature>
<accession>A0A210QYG0</accession>
<evidence type="ECO:0000313" key="4">
    <source>
        <dbReference type="EMBL" id="OWF53808.1"/>
    </source>
</evidence>
<dbReference type="Pfam" id="PF00168">
    <property type="entry name" value="C2"/>
    <property type="match status" value="2"/>
</dbReference>
<evidence type="ECO:0000313" key="5">
    <source>
        <dbReference type="Proteomes" id="UP000242188"/>
    </source>
</evidence>
<gene>
    <name evidence="4" type="ORF">KP79_PYT00403</name>
</gene>
<evidence type="ECO:0000256" key="2">
    <source>
        <dbReference type="SAM" id="MobiDB-lite"/>
    </source>
</evidence>
<dbReference type="PANTHER" id="PTHR10024:SF203">
    <property type="entry name" value="C2 DOMAIN-CONTAINING PROTEIN"/>
    <property type="match status" value="1"/>
</dbReference>
<dbReference type="EMBL" id="NEDP02001209">
    <property type="protein sequence ID" value="OWF53808.1"/>
    <property type="molecule type" value="Genomic_DNA"/>
</dbReference>
<dbReference type="OrthoDB" id="419768at2759"/>
<keyword evidence="1" id="KW-0677">Repeat</keyword>
<reference evidence="4 5" key="1">
    <citation type="journal article" date="2017" name="Nat. Ecol. Evol.">
        <title>Scallop genome provides insights into evolution of bilaterian karyotype and development.</title>
        <authorList>
            <person name="Wang S."/>
            <person name="Zhang J."/>
            <person name="Jiao W."/>
            <person name="Li J."/>
            <person name="Xun X."/>
            <person name="Sun Y."/>
            <person name="Guo X."/>
            <person name="Huan P."/>
            <person name="Dong B."/>
            <person name="Zhang L."/>
            <person name="Hu X."/>
            <person name="Sun X."/>
            <person name="Wang J."/>
            <person name="Zhao C."/>
            <person name="Wang Y."/>
            <person name="Wang D."/>
            <person name="Huang X."/>
            <person name="Wang R."/>
            <person name="Lv J."/>
            <person name="Li Y."/>
            <person name="Zhang Z."/>
            <person name="Liu B."/>
            <person name="Lu W."/>
            <person name="Hui Y."/>
            <person name="Liang J."/>
            <person name="Zhou Z."/>
            <person name="Hou R."/>
            <person name="Li X."/>
            <person name="Liu Y."/>
            <person name="Li H."/>
            <person name="Ning X."/>
            <person name="Lin Y."/>
            <person name="Zhao L."/>
            <person name="Xing Q."/>
            <person name="Dou J."/>
            <person name="Li Y."/>
            <person name="Mao J."/>
            <person name="Guo H."/>
            <person name="Dou H."/>
            <person name="Li T."/>
            <person name="Mu C."/>
            <person name="Jiang W."/>
            <person name="Fu Q."/>
            <person name="Fu X."/>
            <person name="Miao Y."/>
            <person name="Liu J."/>
            <person name="Yu Q."/>
            <person name="Li R."/>
            <person name="Liao H."/>
            <person name="Li X."/>
            <person name="Kong Y."/>
            <person name="Jiang Z."/>
            <person name="Chourrout D."/>
            <person name="Li R."/>
            <person name="Bao Z."/>
        </authorList>
    </citation>
    <scope>NUCLEOTIDE SEQUENCE [LARGE SCALE GENOMIC DNA]</scope>
    <source>
        <strain evidence="4 5">PY_sf001</strain>
    </source>
</reference>
<feature type="domain" description="C2" evidence="3">
    <location>
        <begin position="93"/>
        <end position="217"/>
    </location>
</feature>
<comment type="caution">
    <text evidence="4">The sequence shown here is derived from an EMBL/GenBank/DDBJ whole genome shotgun (WGS) entry which is preliminary data.</text>
</comment>
<keyword evidence="5" id="KW-1185">Reference proteome</keyword>
<dbReference type="PRINTS" id="PR00399">
    <property type="entry name" value="SYNAPTOTAGMN"/>
</dbReference>
<proteinExistence type="predicted"/>
<dbReference type="GO" id="GO:0030276">
    <property type="term" value="F:clathrin binding"/>
    <property type="evidence" value="ECO:0007669"/>
    <property type="project" value="TreeGrafter"/>
</dbReference>
<dbReference type="Gene3D" id="2.60.40.150">
    <property type="entry name" value="C2 domain"/>
    <property type="match status" value="2"/>
</dbReference>
<dbReference type="PANTHER" id="PTHR10024">
    <property type="entry name" value="SYNAPTOTAGMIN"/>
    <property type="match status" value="1"/>
</dbReference>
<dbReference type="STRING" id="6573.A0A210QYG0"/>
<organism evidence="4 5">
    <name type="scientific">Mizuhopecten yessoensis</name>
    <name type="common">Japanese scallop</name>
    <name type="synonym">Patinopecten yessoensis</name>
    <dbReference type="NCBI Taxonomy" id="6573"/>
    <lineage>
        <taxon>Eukaryota</taxon>
        <taxon>Metazoa</taxon>
        <taxon>Spiralia</taxon>
        <taxon>Lophotrochozoa</taxon>
        <taxon>Mollusca</taxon>
        <taxon>Bivalvia</taxon>
        <taxon>Autobranchia</taxon>
        <taxon>Pteriomorphia</taxon>
        <taxon>Pectinida</taxon>
        <taxon>Pectinoidea</taxon>
        <taxon>Pectinidae</taxon>
        <taxon>Mizuhopecten</taxon>
    </lineage>
</organism>
<dbReference type="InterPro" id="IPR001565">
    <property type="entry name" value="Synaptotagmin"/>
</dbReference>
<dbReference type="SMART" id="SM00239">
    <property type="entry name" value="C2"/>
    <property type="match status" value="2"/>
</dbReference>
<sequence length="416" mass="47306">MTSRCSTAGLHYQKKMGGNQSHSSSKDVEEGRVRQNPQKIYGLSRLMTAKADHNQVVAVKGWDKHDENMKNTQLLKGLYKTLDPTMMKVTEDVRGEIQLSFKYDFKRSLLLVKVIKCRDLRMRDLRSKMPDPYVRIILMPDEEGMEPKKTGVVRGDNEPRFDEIFAFPLDELELVSLKMIVDVLDDDITGQDDNLGQVIIDLNSFNFKDSPTHTAWYMFSTETDFTVAGDLDITLAYQLPSSLWVTVHRASNLPPRSDGKPADVFVKMNIPGTKKFFQTHVKKQTLDPEWEESFEFEVAKEEFGMRQVIFHAIDEDKGSGNESLGQVVINLADFDPDRGLYGSFRLTDLRSTKCLRSKWAQHSVMQEFRQSLVAHAQSKTPKILYGPHKGQTVVSVSCRKAGAHGKIRMVEGIPIK</sequence>
<name>A0A210QYG0_MIZYE</name>
<dbReference type="GO" id="GO:0001786">
    <property type="term" value="F:phosphatidylserine binding"/>
    <property type="evidence" value="ECO:0007669"/>
    <property type="project" value="TreeGrafter"/>
</dbReference>
<dbReference type="InterPro" id="IPR035892">
    <property type="entry name" value="C2_domain_sf"/>
</dbReference>
<feature type="region of interest" description="Disordered" evidence="2">
    <location>
        <begin position="1"/>
        <end position="34"/>
    </location>
</feature>